<feature type="compositionally biased region" description="Low complexity" evidence="4">
    <location>
        <begin position="113"/>
        <end position="125"/>
    </location>
</feature>
<dbReference type="InterPro" id="IPR036034">
    <property type="entry name" value="PDZ_sf"/>
</dbReference>
<feature type="region of interest" description="Disordered" evidence="4">
    <location>
        <begin position="199"/>
        <end position="231"/>
    </location>
</feature>
<evidence type="ECO:0000259" key="6">
    <source>
        <dbReference type="PROSITE" id="PS50106"/>
    </source>
</evidence>
<dbReference type="GO" id="GO:0005737">
    <property type="term" value="C:cytoplasm"/>
    <property type="evidence" value="ECO:0007669"/>
    <property type="project" value="TreeGrafter"/>
</dbReference>
<feature type="compositionally biased region" description="Polar residues" evidence="4">
    <location>
        <begin position="272"/>
        <end position="291"/>
    </location>
</feature>
<dbReference type="GO" id="GO:0005886">
    <property type="term" value="C:plasma membrane"/>
    <property type="evidence" value="ECO:0007669"/>
    <property type="project" value="TreeGrafter"/>
</dbReference>
<dbReference type="SMART" id="SM00228">
    <property type="entry name" value="PDZ"/>
    <property type="match status" value="2"/>
</dbReference>
<dbReference type="GO" id="GO:0043197">
    <property type="term" value="C:dendritic spine"/>
    <property type="evidence" value="ECO:0007669"/>
    <property type="project" value="TreeGrafter"/>
</dbReference>
<feature type="compositionally biased region" description="Basic and acidic residues" evidence="4">
    <location>
        <begin position="295"/>
        <end position="306"/>
    </location>
</feature>
<dbReference type="PROSITE" id="PS01179">
    <property type="entry name" value="PID"/>
    <property type="match status" value="1"/>
</dbReference>
<dbReference type="InterPro" id="IPR051230">
    <property type="entry name" value="APP-Binding"/>
</dbReference>
<name>A0A0V0JAE4_SCHSO</name>
<feature type="domain" description="PID" evidence="5">
    <location>
        <begin position="533"/>
        <end position="731"/>
    </location>
</feature>
<evidence type="ECO:0000259" key="5">
    <source>
        <dbReference type="PROSITE" id="PS01179"/>
    </source>
</evidence>
<dbReference type="InterPro" id="IPR011993">
    <property type="entry name" value="PH-like_dom_sf"/>
</dbReference>
<dbReference type="PANTHER" id="PTHR12345:SF16">
    <property type="entry name" value="X11L, ISOFORM F-RELATED"/>
    <property type="match status" value="1"/>
</dbReference>
<dbReference type="PANTHER" id="PTHR12345">
    <property type="entry name" value="SYNTENIN RELATED"/>
    <property type="match status" value="1"/>
</dbReference>
<dbReference type="SUPFAM" id="SSF50156">
    <property type="entry name" value="PDZ domain-like"/>
    <property type="match status" value="2"/>
</dbReference>
<dbReference type="FunFam" id="2.30.42.10:FF:000017">
    <property type="entry name" value="Amyloid beta A4 protein-binding family A member 1"/>
    <property type="match status" value="1"/>
</dbReference>
<gene>
    <name evidence="7" type="primary">LIN10</name>
    <name evidence="7" type="ORF">TR97753</name>
</gene>
<feature type="domain" description="PDZ" evidence="6">
    <location>
        <begin position="746"/>
        <end position="831"/>
    </location>
</feature>
<accession>A0A0V0JAE4</accession>
<dbReference type="Gene3D" id="2.30.29.30">
    <property type="entry name" value="Pleckstrin-homology domain (PH domain)/Phosphotyrosine-binding domain (PTB)"/>
    <property type="match status" value="1"/>
</dbReference>
<reference evidence="7" key="1">
    <citation type="submission" date="2016-01" db="EMBL/GenBank/DDBJ databases">
        <title>Reference transcriptome for the parasite Schistocephalus solidus: insights into the molecular evolution of parasitism.</title>
        <authorList>
            <person name="Hebert F.O."/>
            <person name="Grambauer S."/>
            <person name="Barber I."/>
            <person name="Landry C.R."/>
            <person name="Aubin-Horth N."/>
        </authorList>
    </citation>
    <scope>NUCLEOTIDE SEQUENCE</scope>
</reference>
<dbReference type="SMART" id="SM00462">
    <property type="entry name" value="PTB"/>
    <property type="match status" value="1"/>
</dbReference>
<dbReference type="SUPFAM" id="SSF50729">
    <property type="entry name" value="PH domain-like"/>
    <property type="match status" value="1"/>
</dbReference>
<dbReference type="FunFam" id="2.30.42.10:FF:000007">
    <property type="entry name" value="Amyloid beta A4 protein-binding family A member"/>
    <property type="match status" value="1"/>
</dbReference>
<dbReference type="CDD" id="cd01208">
    <property type="entry name" value="PTB_X11"/>
    <property type="match status" value="1"/>
</dbReference>
<keyword evidence="2" id="KW-0597">Phosphoprotein</keyword>
<organism evidence="7">
    <name type="scientific">Schistocephalus solidus</name>
    <name type="common">Tapeworm</name>
    <dbReference type="NCBI Taxonomy" id="70667"/>
    <lineage>
        <taxon>Eukaryota</taxon>
        <taxon>Metazoa</taxon>
        <taxon>Spiralia</taxon>
        <taxon>Lophotrochozoa</taxon>
        <taxon>Platyhelminthes</taxon>
        <taxon>Cestoda</taxon>
        <taxon>Eucestoda</taxon>
        <taxon>Diphyllobothriidea</taxon>
        <taxon>Diphyllobothriidae</taxon>
        <taxon>Schistocephalus</taxon>
    </lineage>
</organism>
<evidence type="ECO:0000256" key="4">
    <source>
        <dbReference type="SAM" id="MobiDB-lite"/>
    </source>
</evidence>
<feature type="compositionally biased region" description="Low complexity" evidence="4">
    <location>
        <begin position="343"/>
        <end position="356"/>
    </location>
</feature>
<dbReference type="InterPro" id="IPR006020">
    <property type="entry name" value="PTB/PI_dom"/>
</dbReference>
<evidence type="ECO:0000256" key="1">
    <source>
        <dbReference type="ARBA" id="ARBA00022448"/>
    </source>
</evidence>
<feature type="compositionally biased region" description="Low complexity" evidence="4">
    <location>
        <begin position="637"/>
        <end position="650"/>
    </location>
</feature>
<proteinExistence type="predicted"/>
<feature type="compositionally biased region" description="Basic and acidic residues" evidence="4">
    <location>
        <begin position="651"/>
        <end position="662"/>
    </location>
</feature>
<keyword evidence="3" id="KW-0677">Repeat</keyword>
<evidence type="ECO:0000313" key="7">
    <source>
        <dbReference type="EMBL" id="JAP62311.1"/>
    </source>
</evidence>
<evidence type="ECO:0000256" key="2">
    <source>
        <dbReference type="ARBA" id="ARBA00022553"/>
    </source>
</evidence>
<dbReference type="EMBL" id="GEEE01000914">
    <property type="protein sequence ID" value="JAP62311.1"/>
    <property type="molecule type" value="Transcribed_RNA"/>
</dbReference>
<feature type="region of interest" description="Disordered" evidence="4">
    <location>
        <begin position="626"/>
        <end position="672"/>
    </location>
</feature>
<protein>
    <submittedName>
        <fullName evidence="7">Protein lin-10</fullName>
    </submittedName>
</protein>
<feature type="region of interest" description="Disordered" evidence="4">
    <location>
        <begin position="266"/>
        <end position="314"/>
    </location>
</feature>
<dbReference type="PROSITE" id="PS50106">
    <property type="entry name" value="PDZ"/>
    <property type="match status" value="2"/>
</dbReference>
<sequence length="927" mass="102399">MASFSHQFISPNRCNVEVDQKIPELVEVPLTSDEENENLVDLREQLLNPYESVCLSMDEHLFPTNLSNHFSGLNKVFSPFRPSSSENSASPIRTQPSNNITSELNNKFYRQDSSLSSNSDLESLSPVVFPSPGRLPHKVRARSPSFTESCDDLKFNEKLAIELREQCSLLSPSVVRAITSDIEDIKRSLTGPITLPALRPVAGQGGCQDNRATSKQFSPDHSVSDSWTDSPVHNSAEDQLLLSRKPLAFAEKGILKGRHKGIRERSFFPRISSHSLTKAKMPQSNGHPSKNASHHRSEPKKAEQSKQVELTTQEWMFPTHVDTVYSSSSSLSSTGCGESCDANDGGAGGCASSSASSDRENVATAAPSTAPLRRPASASRMQTHDGEWSLRMGRPRTAEASSCHSQVATTSRIQIAANVHCDETTSSSPPNSPTIVTDSTLAPRPLNSPVQLQQLTAGRHFHPTRRALVRENDYESDEDTDRLLHKQYQTEKPVEIPELREEAEYQSTKKRQGREVAVHHPDFPDRLIEGLLYPLRYLGSTQLTCDSRPSKINRLRQAQEAVNRIKAPKGESQPSVPVELFISTERILVLNKDLDEIVMDHSLRFISYIADIGDILVLMTRRHPVIQHQQSSPGGKSPTDQSTASSSTTTDEARVNAAHERPSGASSEQQQPPSKVICHLFESDEAQVVAKAIGVAFQEAYFDFLREHGIEDPAAYQEQEYQNILNQQEIFRNELQFFADKEQEKEVLVPKQRGESLGVVIVESGWGSVLPTVVLANMHPAGPAARCGQLNIGNQIISVNGQSLVGLPLATCQSFFKATKNMTAVKLMVVNCPPVVEVLIRRPDQRYQLGFSVQDGVICSLLRGGIAERGGIRVDHRIIEINGESVVAVPHERIVQLLANAVGEIYIRTMPTSIFRLLTGQDVPHYI</sequence>
<keyword evidence="1" id="KW-0813">Transport</keyword>
<dbReference type="Pfam" id="PF00640">
    <property type="entry name" value="PID"/>
    <property type="match status" value="1"/>
</dbReference>
<dbReference type="AlphaFoldDB" id="A0A0V0JAE4"/>
<feature type="region of interest" description="Disordered" evidence="4">
    <location>
        <begin position="343"/>
        <end position="389"/>
    </location>
</feature>
<dbReference type="Pfam" id="PF00595">
    <property type="entry name" value="PDZ"/>
    <property type="match status" value="2"/>
</dbReference>
<dbReference type="CDD" id="cd06720">
    <property type="entry name" value="PDZ1_APBA1_3-like"/>
    <property type="match status" value="1"/>
</dbReference>
<evidence type="ECO:0000256" key="3">
    <source>
        <dbReference type="ARBA" id="ARBA00022737"/>
    </source>
</evidence>
<feature type="compositionally biased region" description="Polar residues" evidence="4">
    <location>
        <begin position="210"/>
        <end position="231"/>
    </location>
</feature>
<dbReference type="InterPro" id="IPR001478">
    <property type="entry name" value="PDZ"/>
</dbReference>
<dbReference type="GO" id="GO:0007268">
    <property type="term" value="P:chemical synaptic transmission"/>
    <property type="evidence" value="ECO:0007669"/>
    <property type="project" value="TreeGrafter"/>
</dbReference>
<dbReference type="Gene3D" id="2.30.42.10">
    <property type="match status" value="2"/>
</dbReference>
<feature type="domain" description="PDZ" evidence="6">
    <location>
        <begin position="837"/>
        <end position="913"/>
    </location>
</feature>
<feature type="region of interest" description="Disordered" evidence="4">
    <location>
        <begin position="422"/>
        <end position="444"/>
    </location>
</feature>
<dbReference type="CDD" id="cd06793">
    <property type="entry name" value="PDZ2_APBA1_3-like"/>
    <property type="match status" value="1"/>
</dbReference>
<feature type="region of interest" description="Disordered" evidence="4">
    <location>
        <begin position="113"/>
        <end position="142"/>
    </location>
</feature>